<evidence type="ECO:0000313" key="3">
    <source>
        <dbReference type="EMBL" id="KAJ3054947.1"/>
    </source>
</evidence>
<dbReference type="InterPro" id="IPR038607">
    <property type="entry name" value="PhoD-like_sf"/>
</dbReference>
<feature type="non-terminal residue" evidence="3">
    <location>
        <position position="487"/>
    </location>
</feature>
<dbReference type="PANTHER" id="PTHR46689:SF2">
    <property type="entry name" value="WW DOMAIN PROTEIN (AFU_ORTHOLOGUE AFUA_6G06520)"/>
    <property type="match status" value="1"/>
</dbReference>
<organism evidence="3 4">
    <name type="scientific">Rhizophlyctis rosea</name>
    <dbReference type="NCBI Taxonomy" id="64517"/>
    <lineage>
        <taxon>Eukaryota</taxon>
        <taxon>Fungi</taxon>
        <taxon>Fungi incertae sedis</taxon>
        <taxon>Chytridiomycota</taxon>
        <taxon>Chytridiomycota incertae sedis</taxon>
        <taxon>Chytridiomycetes</taxon>
        <taxon>Rhizophlyctidales</taxon>
        <taxon>Rhizophlyctidaceae</taxon>
        <taxon>Rhizophlyctis</taxon>
    </lineage>
</organism>
<keyword evidence="4" id="KW-1185">Reference proteome</keyword>
<feature type="compositionally biased region" description="Pro residues" evidence="1">
    <location>
        <begin position="41"/>
        <end position="54"/>
    </location>
</feature>
<evidence type="ECO:0000256" key="1">
    <source>
        <dbReference type="SAM" id="MobiDB-lite"/>
    </source>
</evidence>
<dbReference type="Pfam" id="PF19050">
    <property type="entry name" value="PhoD_2"/>
    <property type="match status" value="1"/>
</dbReference>
<dbReference type="Gene3D" id="3.60.21.70">
    <property type="entry name" value="PhoD-like phosphatase"/>
    <property type="match status" value="1"/>
</dbReference>
<feature type="compositionally biased region" description="Low complexity" evidence="1">
    <location>
        <begin position="9"/>
        <end position="40"/>
    </location>
</feature>
<gene>
    <name evidence="3" type="ORF">HK097_000304</name>
</gene>
<feature type="domain" description="PhoD-like phosphatase" evidence="2">
    <location>
        <begin position="191"/>
        <end position="482"/>
    </location>
</feature>
<feature type="compositionally biased region" description="Low complexity" evidence="1">
    <location>
        <begin position="55"/>
        <end position="72"/>
    </location>
</feature>
<dbReference type="EMBL" id="JADGJD010000104">
    <property type="protein sequence ID" value="KAJ3054947.1"/>
    <property type="molecule type" value="Genomic_DNA"/>
</dbReference>
<dbReference type="InterPro" id="IPR043904">
    <property type="entry name" value="PhoD_2-like"/>
</dbReference>
<comment type="caution">
    <text evidence="3">The sequence shown here is derived from an EMBL/GenBank/DDBJ whole genome shotgun (WGS) entry which is preliminary data.</text>
</comment>
<proteinExistence type="predicted"/>
<protein>
    <recommendedName>
        <fullName evidence="2">PhoD-like phosphatase domain-containing protein</fullName>
    </recommendedName>
</protein>
<accession>A0AAD5SJI2</accession>
<dbReference type="GO" id="GO:0016020">
    <property type="term" value="C:membrane"/>
    <property type="evidence" value="ECO:0007669"/>
    <property type="project" value="TreeGrafter"/>
</dbReference>
<dbReference type="PANTHER" id="PTHR46689">
    <property type="entry name" value="MEMBRANE PROTEIN, PUTATIVE-RELATED"/>
    <property type="match status" value="1"/>
</dbReference>
<dbReference type="Proteomes" id="UP001212841">
    <property type="component" value="Unassembled WGS sequence"/>
</dbReference>
<dbReference type="AlphaFoldDB" id="A0AAD5SJI2"/>
<feature type="region of interest" description="Disordered" evidence="1">
    <location>
        <begin position="1"/>
        <end position="93"/>
    </location>
</feature>
<reference evidence="3" key="1">
    <citation type="submission" date="2020-05" db="EMBL/GenBank/DDBJ databases">
        <title>Phylogenomic resolution of chytrid fungi.</title>
        <authorList>
            <person name="Stajich J.E."/>
            <person name="Amses K."/>
            <person name="Simmons R."/>
            <person name="Seto K."/>
            <person name="Myers J."/>
            <person name="Bonds A."/>
            <person name="Quandt C.A."/>
            <person name="Barry K."/>
            <person name="Liu P."/>
            <person name="Grigoriev I."/>
            <person name="Longcore J.E."/>
            <person name="James T.Y."/>
        </authorList>
    </citation>
    <scope>NUCLEOTIDE SEQUENCE</scope>
    <source>
        <strain evidence="3">JEL0318</strain>
    </source>
</reference>
<name>A0AAD5SJI2_9FUNG</name>
<evidence type="ECO:0000313" key="4">
    <source>
        <dbReference type="Proteomes" id="UP001212841"/>
    </source>
</evidence>
<evidence type="ECO:0000259" key="2">
    <source>
        <dbReference type="Pfam" id="PF19050"/>
    </source>
</evidence>
<sequence length="487" mass="54186">MSYNQGNVPGHPYQGAPPGQQGYAAPPGQPSYPEQQQYGQPPQPGYGYQPPPGTQPGYAAPGQPPVAYGQPYAGPTSSASPYTSPDRAGSQHSLYSREESLIHLPLQGPPPTSPYGNAPHGHAGAIPYAGPYLKLGLCTDTAWNASVLVVSQSATPPSIILEAHAGPATLESRLIDTFMSHHFYRVDLSLQMLPGQEQKFKYHVSYNPSIQFTFHVPAADNPSWKWAFYSCNGFSLNVPDERRKEMGGVTPLWRDMMYQHTAVSPFHAMVGGGDQVYADGVFRVLPSILEWMEVKGKEERKVHPWTARMEEETCRFYCELYLQCFGEEVIRDALASIPYVFAIDDHDLFDGVGSYPEYLQQSQVFINVTRIGYRFYLLFQHHTTPELAQADGYFSSTGRGYNFYRKFGYQNLVLGVDSRAERNVHQINTPQTWEMMFQGAEQFLRANPGQIKNICFIAAVPIAYPRMGFADDALKKLGSVKLAANKS</sequence>